<evidence type="ECO:0000313" key="11">
    <source>
        <dbReference type="WBParaSite" id="PgR004_g241_t01"/>
    </source>
</evidence>
<keyword evidence="10" id="KW-1185">Reference proteome</keyword>
<keyword evidence="6 9" id="KW-0378">Hydrolase</keyword>
<dbReference type="GO" id="GO:0000166">
    <property type="term" value="F:nucleotide binding"/>
    <property type="evidence" value="ECO:0007669"/>
    <property type="project" value="UniProtKB-KW"/>
</dbReference>
<dbReference type="WBParaSite" id="PgR004_g241_t03">
    <property type="protein sequence ID" value="PgR004_g241_t03"/>
    <property type="gene ID" value="PgR004_g241"/>
</dbReference>
<dbReference type="SUPFAM" id="SSF56784">
    <property type="entry name" value="HAD-like"/>
    <property type="match status" value="1"/>
</dbReference>
<dbReference type="GO" id="GO:0008253">
    <property type="term" value="F:5'-nucleotidase activity"/>
    <property type="evidence" value="ECO:0007669"/>
    <property type="project" value="UniProtKB-EC"/>
</dbReference>
<comment type="catalytic activity">
    <reaction evidence="1 9">
        <text>a ribonucleoside 5'-phosphate + H2O = a ribonucleoside + phosphate</text>
        <dbReference type="Rhea" id="RHEA:12484"/>
        <dbReference type="ChEBI" id="CHEBI:15377"/>
        <dbReference type="ChEBI" id="CHEBI:18254"/>
        <dbReference type="ChEBI" id="CHEBI:43474"/>
        <dbReference type="ChEBI" id="CHEBI:58043"/>
        <dbReference type="EC" id="3.1.3.5"/>
    </reaction>
</comment>
<dbReference type="FunFam" id="1.10.150.340:FF:000001">
    <property type="entry name" value="Cytosolic 5-nucleotidase 3-like"/>
    <property type="match status" value="1"/>
</dbReference>
<keyword evidence="5 9" id="KW-0547">Nucleotide-binding</keyword>
<dbReference type="InterPro" id="IPR006434">
    <property type="entry name" value="Pyrimidine_nucleotidase_eu"/>
</dbReference>
<dbReference type="PANTHER" id="PTHR13045">
    <property type="entry name" value="5'-NUCLEOTIDASE"/>
    <property type="match status" value="1"/>
</dbReference>
<dbReference type="EC" id="3.1.3.5" evidence="3 9"/>
<dbReference type="Proteomes" id="UP000887569">
    <property type="component" value="Unplaced"/>
</dbReference>
<dbReference type="PANTHER" id="PTHR13045:SF0">
    <property type="entry name" value="7-METHYLGUANOSINE PHOSPHATE-SPECIFIC 5'-NUCLEOTIDASE"/>
    <property type="match status" value="1"/>
</dbReference>
<dbReference type="WBParaSite" id="PgR004_g241_t06">
    <property type="protein sequence ID" value="PgR004_g241_t06"/>
    <property type="gene ID" value="PgR004_g241"/>
</dbReference>
<dbReference type="Gene3D" id="3.40.50.1000">
    <property type="entry name" value="HAD superfamily/HAD-like"/>
    <property type="match status" value="1"/>
</dbReference>
<organism evidence="10 12">
    <name type="scientific">Parascaris univalens</name>
    <name type="common">Nematode worm</name>
    <dbReference type="NCBI Taxonomy" id="6257"/>
    <lineage>
        <taxon>Eukaryota</taxon>
        <taxon>Metazoa</taxon>
        <taxon>Ecdysozoa</taxon>
        <taxon>Nematoda</taxon>
        <taxon>Chromadorea</taxon>
        <taxon>Rhabditida</taxon>
        <taxon>Spirurina</taxon>
        <taxon>Ascaridomorpha</taxon>
        <taxon>Ascaridoidea</taxon>
        <taxon>Ascarididae</taxon>
        <taxon>Parascaris</taxon>
    </lineage>
</organism>
<dbReference type="Pfam" id="PF05822">
    <property type="entry name" value="UMPH-1"/>
    <property type="match status" value="1"/>
</dbReference>
<keyword evidence="7" id="KW-0460">Magnesium</keyword>
<evidence type="ECO:0000256" key="9">
    <source>
        <dbReference type="RuleBase" id="RU361276"/>
    </source>
</evidence>
<evidence type="ECO:0000313" key="12">
    <source>
        <dbReference type="WBParaSite" id="PgR004_g241_t02"/>
    </source>
</evidence>
<keyword evidence="4" id="KW-0479">Metal-binding</keyword>
<dbReference type="WBParaSite" id="PgR004_g241_t02">
    <property type="protein sequence ID" value="PgR004_g241_t02"/>
    <property type="gene ID" value="PgR004_g241"/>
</dbReference>
<evidence type="ECO:0000256" key="4">
    <source>
        <dbReference type="ARBA" id="ARBA00022723"/>
    </source>
</evidence>
<proteinExistence type="inferred from homology"/>
<dbReference type="InterPro" id="IPR036412">
    <property type="entry name" value="HAD-like_sf"/>
</dbReference>
<evidence type="ECO:0000256" key="6">
    <source>
        <dbReference type="ARBA" id="ARBA00022801"/>
    </source>
</evidence>
<name>A0A915AC52_PARUN</name>
<keyword evidence="9" id="KW-0963">Cytoplasm</keyword>
<dbReference type="WBParaSite" id="PgR004_g241_t04">
    <property type="protein sequence ID" value="PgR004_g241_t04"/>
    <property type="gene ID" value="PgR004_g241"/>
</dbReference>
<comment type="similarity">
    <text evidence="2 9">Belongs to the pyrimidine 5'-nucleotidase family.</text>
</comment>
<evidence type="ECO:0000256" key="8">
    <source>
        <dbReference type="ARBA" id="ARBA00023080"/>
    </source>
</evidence>
<accession>A0A915AC52</accession>
<dbReference type="WBParaSite" id="PgR004_g241_t01">
    <property type="protein sequence ID" value="PgR004_g241_t01"/>
    <property type="gene ID" value="PgR004_g241"/>
</dbReference>
<dbReference type="WBParaSite" id="PgR004_g241_t07">
    <property type="protein sequence ID" value="PgR004_g241_t07"/>
    <property type="gene ID" value="PgR004_g241"/>
</dbReference>
<keyword evidence="8 9" id="KW-0546">Nucleotide metabolism</keyword>
<evidence type="ECO:0000313" key="10">
    <source>
        <dbReference type="Proteomes" id="UP000887569"/>
    </source>
</evidence>
<evidence type="ECO:0000256" key="2">
    <source>
        <dbReference type="ARBA" id="ARBA00008389"/>
    </source>
</evidence>
<evidence type="ECO:0000256" key="5">
    <source>
        <dbReference type="ARBA" id="ARBA00022741"/>
    </source>
</evidence>
<dbReference type="InterPro" id="IPR023214">
    <property type="entry name" value="HAD_sf"/>
</dbReference>
<dbReference type="GO" id="GO:0009117">
    <property type="term" value="P:nucleotide metabolic process"/>
    <property type="evidence" value="ECO:0007669"/>
    <property type="project" value="UniProtKB-KW"/>
</dbReference>
<dbReference type="Gene3D" id="1.10.150.340">
    <property type="entry name" value="Pyrimidine 5'-nucleotidase (UMPH-1), N-terminal domain"/>
    <property type="match status" value="1"/>
</dbReference>
<dbReference type="GO" id="GO:0005737">
    <property type="term" value="C:cytoplasm"/>
    <property type="evidence" value="ECO:0007669"/>
    <property type="project" value="UniProtKB-SubCell"/>
</dbReference>
<dbReference type="WBParaSite" id="PgR004_g241_t08">
    <property type="protein sequence ID" value="PgR004_g241_t08"/>
    <property type="gene ID" value="PgR004_g241"/>
</dbReference>
<reference evidence="11 12" key="1">
    <citation type="submission" date="2022-11" db="UniProtKB">
        <authorList>
            <consortium name="WormBaseParasite"/>
        </authorList>
    </citation>
    <scope>IDENTIFICATION</scope>
</reference>
<sequence>MQTHSLLCRLVGCFELLTQRSRFDRHWRFGGLSMEFVQNHPSVRMRDPNDVCMKVEKFTNDKPEHLLVIADFDHTLSRTKNHAGEECCISYGVFEMDALRRSPERAKCFAQLTEKYLPIELSTTMTSEEKAPYMVEWWQKSNDYILETKYTENEIEDLVAKSSIDLRDDVDLMIHDLDRHSVPLLIFSAGIGNIIDICLRKKMGSVPKNVHLVSNMMLFDAEGIACRFSEPLIHTFCKNGSMIERCPSLSKEIAGRFNVLLLGDSLGDLHMADGYRPNGDEITVLKIGFLNRAFDTHYEKFLCGFDIVLVDDQTMHLPRHLIHKIAATDAVCRE</sequence>
<evidence type="ECO:0000256" key="7">
    <source>
        <dbReference type="ARBA" id="ARBA00022842"/>
    </source>
</evidence>
<protein>
    <recommendedName>
        <fullName evidence="3 9">5'-nucleotidase</fullName>
        <ecNumber evidence="3 9">3.1.3.5</ecNumber>
    </recommendedName>
</protein>
<evidence type="ECO:0000256" key="1">
    <source>
        <dbReference type="ARBA" id="ARBA00000815"/>
    </source>
</evidence>
<evidence type="ECO:0000256" key="3">
    <source>
        <dbReference type="ARBA" id="ARBA00012643"/>
    </source>
</evidence>
<dbReference type="SFLD" id="SFLDG01128">
    <property type="entry name" value="C1.4:_5'-Nucleotidase_Like"/>
    <property type="match status" value="1"/>
</dbReference>
<dbReference type="SFLD" id="SFLDS00003">
    <property type="entry name" value="Haloacid_Dehalogenase"/>
    <property type="match status" value="1"/>
</dbReference>
<dbReference type="WBParaSite" id="PgR004_g241_t05">
    <property type="protein sequence ID" value="PgR004_g241_t05"/>
    <property type="gene ID" value="PgR004_g241"/>
</dbReference>
<dbReference type="AlphaFoldDB" id="A0A915AC52"/>
<dbReference type="NCBIfam" id="TIGR01544">
    <property type="entry name" value="HAD-SF-IE"/>
    <property type="match status" value="1"/>
</dbReference>
<dbReference type="GO" id="GO:0000287">
    <property type="term" value="F:magnesium ion binding"/>
    <property type="evidence" value="ECO:0007669"/>
    <property type="project" value="InterPro"/>
</dbReference>
<comment type="subcellular location">
    <subcellularLocation>
        <location evidence="9">Cytoplasm</location>
    </subcellularLocation>
</comment>